<name>A0ABD5NTI1_9EURY</name>
<dbReference type="InterPro" id="IPR023076">
    <property type="entry name" value="HMG_CoA_Rdtase_CS"/>
</dbReference>
<evidence type="ECO:0000313" key="2">
    <source>
        <dbReference type="EMBL" id="MFC3960070.1"/>
    </source>
</evidence>
<feature type="transmembrane region" description="Helical" evidence="1">
    <location>
        <begin position="198"/>
        <end position="222"/>
    </location>
</feature>
<reference evidence="2 3" key="1">
    <citation type="journal article" date="2019" name="Int. J. Syst. Evol. Microbiol.">
        <title>The Global Catalogue of Microorganisms (GCM) 10K type strain sequencing project: providing services to taxonomists for standard genome sequencing and annotation.</title>
        <authorList>
            <consortium name="The Broad Institute Genomics Platform"/>
            <consortium name="The Broad Institute Genome Sequencing Center for Infectious Disease"/>
            <person name="Wu L."/>
            <person name="Ma J."/>
        </authorList>
    </citation>
    <scope>NUCLEOTIDE SEQUENCE [LARGE SCALE GENOMIC DNA]</scope>
    <source>
        <strain evidence="2 3">IBRC-M 10256</strain>
    </source>
</reference>
<feature type="transmembrane region" description="Helical" evidence="1">
    <location>
        <begin position="20"/>
        <end position="40"/>
    </location>
</feature>
<dbReference type="Proteomes" id="UP001595846">
    <property type="component" value="Unassembled WGS sequence"/>
</dbReference>
<keyword evidence="1" id="KW-1133">Transmembrane helix</keyword>
<feature type="transmembrane region" description="Helical" evidence="1">
    <location>
        <begin position="156"/>
        <end position="178"/>
    </location>
</feature>
<gene>
    <name evidence="2" type="ORF">ACFOUR_17050</name>
</gene>
<feature type="transmembrane region" description="Helical" evidence="1">
    <location>
        <begin position="127"/>
        <end position="149"/>
    </location>
</feature>
<evidence type="ECO:0000256" key="1">
    <source>
        <dbReference type="SAM" id="Phobius"/>
    </source>
</evidence>
<dbReference type="GeneID" id="73901399"/>
<dbReference type="AlphaFoldDB" id="A0ABD5NTI1"/>
<organism evidence="2 3">
    <name type="scientific">Halovivax cerinus</name>
    <dbReference type="NCBI Taxonomy" id="1487865"/>
    <lineage>
        <taxon>Archaea</taxon>
        <taxon>Methanobacteriati</taxon>
        <taxon>Methanobacteriota</taxon>
        <taxon>Stenosarchaea group</taxon>
        <taxon>Halobacteria</taxon>
        <taxon>Halobacteriales</taxon>
        <taxon>Natrialbaceae</taxon>
        <taxon>Halovivax</taxon>
    </lineage>
</organism>
<feature type="transmembrane region" description="Helical" evidence="1">
    <location>
        <begin position="84"/>
        <end position="107"/>
    </location>
</feature>
<dbReference type="RefSeq" id="WP_256532322.1">
    <property type="nucleotide sequence ID" value="NZ_CP101824.1"/>
</dbReference>
<dbReference type="EMBL" id="JBHSAQ010000015">
    <property type="protein sequence ID" value="MFC3960070.1"/>
    <property type="molecule type" value="Genomic_DNA"/>
</dbReference>
<comment type="caution">
    <text evidence="2">The sequence shown here is derived from an EMBL/GenBank/DDBJ whole genome shotgun (WGS) entry which is preliminary data.</text>
</comment>
<proteinExistence type="predicted"/>
<keyword evidence="1" id="KW-0812">Transmembrane</keyword>
<keyword evidence="3" id="KW-1185">Reference proteome</keyword>
<keyword evidence="1" id="KW-0472">Membrane</keyword>
<dbReference type="PROSITE" id="PS00318">
    <property type="entry name" value="HMG_COA_REDUCTASE_2"/>
    <property type="match status" value="1"/>
</dbReference>
<protein>
    <submittedName>
        <fullName evidence="2">Uncharacterized protein</fullName>
    </submittedName>
</protein>
<accession>A0ABD5NTI1</accession>
<evidence type="ECO:0000313" key="3">
    <source>
        <dbReference type="Proteomes" id="UP001595846"/>
    </source>
</evidence>
<sequence>MVDASVLRATLVVLRDRPRVFVPFLALGLLGGGTTLARLASPIALAPARFPERGYVHLPVSFVPDGQAGLEYGPGAISGLKPQFLAFLVGLDLAVVLATTVAFAIGLWTVADGTSGHVPPVGRVCWLVSYVLVVEGALLVATYASWAGVGGTGTALVVLLVGWPISVGLFPAPAYVVLDGDGPIGAVRESVALVTDRFAAIVAVVVLLGYAGYVMTGVAVVAPDPTVGAALGTVFSTTVVGTVHAVVVFVVYHQRAESSPG</sequence>
<feature type="transmembrane region" description="Helical" evidence="1">
    <location>
        <begin position="229"/>
        <end position="252"/>
    </location>
</feature>